<dbReference type="Gene3D" id="1.10.472.10">
    <property type="entry name" value="Cyclin-like"/>
    <property type="match status" value="1"/>
</dbReference>
<sequence>MAVHKHMRPLRMGESQWIFDTHALEKTPSRDAGISQEQELDSRRQTIFFMRSLWLRVAAKLHDTDPEVTPGKAVLTLAAILVHRFYMRRSFTDFSPKTVAPIILFLASKVEEAPLKLRHIINASLAKFEPGAPVWEPSSNEDPQPLEYRRWEKDILATEEVVVETLCFDFAVDQPWPILRAAVRGIDSLWAGEEGEQSNGTSAHRATEQVINELGWAMLNEGYLAPLPVLYRPEYSAFAVFTLILAMVEEMRLDDATAAATEFAGRFGLDIPWRESVEPSSDGNSGDEAKAKGAISQYIQFCQQGIIDRELAQFIDTTPSSREKHIRRFKLEGEANGNRRPNGGAL</sequence>
<evidence type="ECO:0000256" key="1">
    <source>
        <dbReference type="RuleBase" id="RU000383"/>
    </source>
</evidence>
<dbReference type="InterPro" id="IPR006671">
    <property type="entry name" value="Cyclin_N"/>
</dbReference>
<comment type="caution">
    <text evidence="3">The sequence shown here is derived from an EMBL/GenBank/DDBJ whole genome shotgun (WGS) entry which is preliminary data.</text>
</comment>
<dbReference type="EMBL" id="BTCM01000002">
    <property type="protein sequence ID" value="GMK55514.1"/>
    <property type="molecule type" value="Genomic_DNA"/>
</dbReference>
<dbReference type="Proteomes" id="UP001222932">
    <property type="component" value="Unassembled WGS sequence"/>
</dbReference>
<dbReference type="PANTHER" id="PTHR10026">
    <property type="entry name" value="CYCLIN"/>
    <property type="match status" value="1"/>
</dbReference>
<dbReference type="AlphaFoldDB" id="A0AAD3TRN6"/>
<dbReference type="Pfam" id="PF00134">
    <property type="entry name" value="Cyclin_N"/>
    <property type="match status" value="1"/>
</dbReference>
<organism evidence="3 4">
    <name type="scientific">Cutaneotrichosporon spelunceum</name>
    <dbReference type="NCBI Taxonomy" id="1672016"/>
    <lineage>
        <taxon>Eukaryota</taxon>
        <taxon>Fungi</taxon>
        <taxon>Dikarya</taxon>
        <taxon>Basidiomycota</taxon>
        <taxon>Agaricomycotina</taxon>
        <taxon>Tremellomycetes</taxon>
        <taxon>Trichosporonales</taxon>
        <taxon>Trichosporonaceae</taxon>
        <taxon>Cutaneotrichosporon</taxon>
    </lineage>
</organism>
<dbReference type="GO" id="GO:0016538">
    <property type="term" value="F:cyclin-dependent protein serine/threonine kinase regulator activity"/>
    <property type="evidence" value="ECO:0007669"/>
    <property type="project" value="InterPro"/>
</dbReference>
<keyword evidence="1" id="KW-0195">Cyclin</keyword>
<evidence type="ECO:0000313" key="3">
    <source>
        <dbReference type="EMBL" id="GMK55514.1"/>
    </source>
</evidence>
<comment type="similarity">
    <text evidence="1">Belongs to the cyclin family.</text>
</comment>
<name>A0AAD3TRN6_9TREE</name>
<feature type="domain" description="Cyclin-like" evidence="2">
    <location>
        <begin position="53"/>
        <end position="164"/>
    </location>
</feature>
<accession>A0AAD3TRN6</accession>
<evidence type="ECO:0000259" key="2">
    <source>
        <dbReference type="SMART" id="SM00385"/>
    </source>
</evidence>
<dbReference type="InterPro" id="IPR043198">
    <property type="entry name" value="Cyclin/Ssn8"/>
</dbReference>
<reference evidence="3" key="2">
    <citation type="submission" date="2023-06" db="EMBL/GenBank/DDBJ databases">
        <authorList>
            <person name="Kobayashi Y."/>
            <person name="Kayamori A."/>
            <person name="Aoki K."/>
            <person name="Shiwa Y."/>
            <person name="Fujita N."/>
            <person name="Sugita T."/>
            <person name="Iwasaki W."/>
            <person name="Tanaka N."/>
            <person name="Takashima M."/>
        </authorList>
    </citation>
    <scope>NUCLEOTIDE SEQUENCE</scope>
    <source>
        <strain evidence="3">HIS016</strain>
    </source>
</reference>
<protein>
    <recommendedName>
        <fullName evidence="2">Cyclin-like domain-containing protein</fullName>
    </recommendedName>
</protein>
<reference evidence="3" key="1">
    <citation type="journal article" date="2023" name="BMC Genomics">
        <title>Chromosome-level genome assemblies of Cutaneotrichosporon spp. (Trichosporonales, Basidiomycota) reveal imbalanced evolution between nucleotide sequences and chromosome synteny.</title>
        <authorList>
            <person name="Kobayashi Y."/>
            <person name="Kayamori A."/>
            <person name="Aoki K."/>
            <person name="Shiwa Y."/>
            <person name="Matsutani M."/>
            <person name="Fujita N."/>
            <person name="Sugita T."/>
            <person name="Iwasaki W."/>
            <person name="Tanaka N."/>
            <person name="Takashima M."/>
        </authorList>
    </citation>
    <scope>NUCLEOTIDE SEQUENCE</scope>
    <source>
        <strain evidence="3">HIS016</strain>
    </source>
</reference>
<dbReference type="InterPro" id="IPR036915">
    <property type="entry name" value="Cyclin-like_sf"/>
</dbReference>
<dbReference type="SMART" id="SM00385">
    <property type="entry name" value="CYCLIN"/>
    <property type="match status" value="1"/>
</dbReference>
<dbReference type="SUPFAM" id="SSF47954">
    <property type="entry name" value="Cyclin-like"/>
    <property type="match status" value="1"/>
</dbReference>
<keyword evidence="4" id="KW-1185">Reference proteome</keyword>
<evidence type="ECO:0000313" key="4">
    <source>
        <dbReference type="Proteomes" id="UP001222932"/>
    </source>
</evidence>
<dbReference type="GO" id="GO:0006357">
    <property type="term" value="P:regulation of transcription by RNA polymerase II"/>
    <property type="evidence" value="ECO:0007669"/>
    <property type="project" value="InterPro"/>
</dbReference>
<proteinExistence type="inferred from homology"/>
<gene>
    <name evidence="3" type="ORF">CspeluHIS016_0205700</name>
</gene>
<dbReference type="InterPro" id="IPR013763">
    <property type="entry name" value="Cyclin-like_dom"/>
</dbReference>